<reference evidence="16" key="1">
    <citation type="journal article" date="2020" name="mSystems">
        <title>Genome- and Community-Level Interaction Insights into Carbon Utilization and Element Cycling Functions of Hydrothermarchaeota in Hydrothermal Sediment.</title>
        <authorList>
            <person name="Zhou Z."/>
            <person name="Liu Y."/>
            <person name="Xu W."/>
            <person name="Pan J."/>
            <person name="Luo Z.H."/>
            <person name="Li M."/>
        </authorList>
    </citation>
    <scope>NUCLEOTIDE SEQUENCE [LARGE SCALE GENOMIC DNA]</scope>
    <source>
        <strain evidence="16">SpSt-500</strain>
    </source>
</reference>
<feature type="compositionally biased region" description="Basic and acidic residues" evidence="13">
    <location>
        <begin position="235"/>
        <end position="244"/>
    </location>
</feature>
<dbReference type="GO" id="GO:0006811">
    <property type="term" value="P:monoatomic ion transport"/>
    <property type="evidence" value="ECO:0007669"/>
    <property type="project" value="UniProtKB-KW"/>
</dbReference>
<keyword evidence="4" id="KW-1134">Transmembrane beta strand</keyword>
<dbReference type="CDD" id="cd07185">
    <property type="entry name" value="OmpA_C-like"/>
    <property type="match status" value="1"/>
</dbReference>
<dbReference type="InterPro" id="IPR036737">
    <property type="entry name" value="OmpA-like_sf"/>
</dbReference>
<evidence type="ECO:0000256" key="13">
    <source>
        <dbReference type="SAM" id="MobiDB-lite"/>
    </source>
</evidence>
<keyword evidence="8" id="KW-0106">Calcium</keyword>
<dbReference type="GO" id="GO:0005509">
    <property type="term" value="F:calcium ion binding"/>
    <property type="evidence" value="ECO:0007669"/>
    <property type="project" value="InterPro"/>
</dbReference>
<dbReference type="Gene3D" id="4.10.1080.10">
    <property type="entry name" value="TSP type-3 repeat"/>
    <property type="match status" value="1"/>
</dbReference>
<feature type="chain" id="PRO_5032603134" evidence="14">
    <location>
        <begin position="22"/>
        <end position="535"/>
    </location>
</feature>
<evidence type="ECO:0000256" key="4">
    <source>
        <dbReference type="ARBA" id="ARBA00022452"/>
    </source>
</evidence>
<keyword evidence="3" id="KW-0813">Transport</keyword>
<proteinExistence type="predicted"/>
<keyword evidence="11 12" id="KW-0472">Membrane</keyword>
<evidence type="ECO:0000259" key="15">
    <source>
        <dbReference type="PROSITE" id="PS51123"/>
    </source>
</evidence>
<dbReference type="GO" id="GO:0046930">
    <property type="term" value="C:pore complex"/>
    <property type="evidence" value="ECO:0007669"/>
    <property type="project" value="UniProtKB-KW"/>
</dbReference>
<evidence type="ECO:0000256" key="2">
    <source>
        <dbReference type="ARBA" id="ARBA00004613"/>
    </source>
</evidence>
<evidence type="ECO:0000256" key="12">
    <source>
        <dbReference type="PROSITE-ProRule" id="PRU00473"/>
    </source>
</evidence>
<dbReference type="InterPro" id="IPR059100">
    <property type="entry name" value="TSP3_bac"/>
</dbReference>
<evidence type="ECO:0000256" key="6">
    <source>
        <dbReference type="ARBA" id="ARBA00022692"/>
    </source>
</evidence>
<dbReference type="PRINTS" id="PR01023">
    <property type="entry name" value="NAFLGMOTY"/>
</dbReference>
<dbReference type="InterPro" id="IPR011250">
    <property type="entry name" value="OMP/PagP_B-barrel"/>
</dbReference>
<keyword evidence="7 14" id="KW-0732">Signal</keyword>
<feature type="region of interest" description="Disordered" evidence="13">
    <location>
        <begin position="204"/>
        <end position="257"/>
    </location>
</feature>
<evidence type="ECO:0000256" key="1">
    <source>
        <dbReference type="ARBA" id="ARBA00004571"/>
    </source>
</evidence>
<comment type="caution">
    <text evidence="16">The sequence shown here is derived from an EMBL/GenBank/DDBJ whole genome shotgun (WGS) entry which is preliminary data.</text>
</comment>
<name>A0A832G6E3_9BACT</name>
<keyword evidence="5" id="KW-0964">Secreted</keyword>
<dbReference type="PANTHER" id="PTHR37467:SF1">
    <property type="entry name" value="EXPORTED CALCIUM-BINDING GLYCOPROTEIN"/>
    <property type="match status" value="1"/>
</dbReference>
<evidence type="ECO:0000313" key="16">
    <source>
        <dbReference type="EMBL" id="HGT47005.1"/>
    </source>
</evidence>
<dbReference type="Pfam" id="PF00691">
    <property type="entry name" value="OmpA"/>
    <property type="match status" value="1"/>
</dbReference>
<feature type="domain" description="OmpA-like" evidence="15">
    <location>
        <begin position="420"/>
        <end position="535"/>
    </location>
</feature>
<dbReference type="PANTHER" id="PTHR37467">
    <property type="entry name" value="EXPORTED CALCIUM-BINDING GLYCOPROTEIN-RELATED"/>
    <property type="match status" value="1"/>
</dbReference>
<dbReference type="GO" id="GO:0015288">
    <property type="term" value="F:porin activity"/>
    <property type="evidence" value="ECO:0007669"/>
    <property type="project" value="UniProtKB-KW"/>
</dbReference>
<dbReference type="InterPro" id="IPR006664">
    <property type="entry name" value="OMP_bac"/>
</dbReference>
<dbReference type="SUPFAM" id="SSF103088">
    <property type="entry name" value="OmpA-like"/>
    <property type="match status" value="1"/>
</dbReference>
<evidence type="ECO:0000256" key="5">
    <source>
        <dbReference type="ARBA" id="ARBA00022525"/>
    </source>
</evidence>
<feature type="signal peptide" evidence="14">
    <location>
        <begin position="1"/>
        <end position="21"/>
    </location>
</feature>
<keyword evidence="9" id="KW-0406">Ion transport</keyword>
<evidence type="ECO:0000256" key="14">
    <source>
        <dbReference type="SAM" id="SignalP"/>
    </source>
</evidence>
<keyword evidence="6" id="KW-0812">Transmembrane</keyword>
<dbReference type="SUPFAM" id="SSF56925">
    <property type="entry name" value="OMPA-like"/>
    <property type="match status" value="1"/>
</dbReference>
<evidence type="ECO:0000256" key="11">
    <source>
        <dbReference type="ARBA" id="ARBA00023136"/>
    </source>
</evidence>
<accession>A0A832G6E3</accession>
<dbReference type="EMBL" id="DSVI01000004">
    <property type="protein sequence ID" value="HGT47005.1"/>
    <property type="molecule type" value="Genomic_DNA"/>
</dbReference>
<dbReference type="SUPFAM" id="SSF103647">
    <property type="entry name" value="TSP type-3 repeat"/>
    <property type="match status" value="1"/>
</dbReference>
<evidence type="ECO:0000256" key="8">
    <source>
        <dbReference type="ARBA" id="ARBA00022837"/>
    </source>
</evidence>
<organism evidence="16">
    <name type="scientific">Ignavibacterium album</name>
    <dbReference type="NCBI Taxonomy" id="591197"/>
    <lineage>
        <taxon>Bacteria</taxon>
        <taxon>Pseudomonadati</taxon>
        <taxon>Ignavibacteriota</taxon>
        <taxon>Ignavibacteria</taxon>
        <taxon>Ignavibacteriales</taxon>
        <taxon>Ignavibacteriaceae</taxon>
        <taxon>Ignavibacterium</taxon>
    </lineage>
</organism>
<dbReference type="Gene3D" id="2.40.160.20">
    <property type="match status" value="1"/>
</dbReference>
<evidence type="ECO:0000256" key="9">
    <source>
        <dbReference type="ARBA" id="ARBA00023065"/>
    </source>
</evidence>
<feature type="compositionally biased region" description="Basic and acidic residues" evidence="13">
    <location>
        <begin position="207"/>
        <end position="223"/>
    </location>
</feature>
<sequence length="535" mass="60215">MKKFLFIYITLSLCFTFNSNAQFKEWGTKLGLRYNQLLPINEFNPIEEISLKNYQFSWLAQGFLAFELTKATELQFTAGYGFYRGSDFSNSVYRTDIIPLELRLRISPFDVKGWNPYLYFGGGAMNFSVKDLPKSISPNSVNESGWTAYFPAGIGSEFAISDYVLLDFSVGGAYTLSDDLEYYRDDKIKDWMLSISAGITFTGESGSSDRDKDGLTKNQEEKIGTNPKNPDSDADGLKDGDEVNKYQTNPLQADTDLDGLSDYDEIFKHQTNPLLADTDSDGLTDYEELNKYKTDPLTSDTDNDGLTDGEEVIKYFTDPLKADMDMDGITDKEEILIYLTDPRKADTDADRLNDAEEVIKYQTNPVKADSDDDGLADYDEIFKFKTSPLNPDTDGGTVDDFIEVKRGTDPLDAEDDVEKIEVGVPIVLEGIYFETGKADITAESEFTLRKALTTLQNYPEMVVEISGHTDITGSYKKNLDLSQRRANAVRDWLIRNGIDPARIIAKGYGPDRPIASNDTPEGRQKNRRIEFTRLK</sequence>
<dbReference type="AlphaFoldDB" id="A0A832G6E3"/>
<protein>
    <submittedName>
        <fullName evidence="16">OmpA family protein</fullName>
    </submittedName>
</protein>
<evidence type="ECO:0000256" key="3">
    <source>
        <dbReference type="ARBA" id="ARBA00022448"/>
    </source>
</evidence>
<dbReference type="InterPro" id="IPR053180">
    <property type="entry name" value="Ca-binding_acidic-repeat"/>
</dbReference>
<dbReference type="GO" id="GO:0009279">
    <property type="term" value="C:cell outer membrane"/>
    <property type="evidence" value="ECO:0007669"/>
    <property type="project" value="UniProtKB-SubCell"/>
</dbReference>
<evidence type="ECO:0000256" key="10">
    <source>
        <dbReference type="ARBA" id="ARBA00023114"/>
    </source>
</evidence>
<dbReference type="Gene3D" id="3.30.1330.60">
    <property type="entry name" value="OmpA-like domain"/>
    <property type="match status" value="1"/>
</dbReference>
<feature type="region of interest" description="Disordered" evidence="13">
    <location>
        <begin position="509"/>
        <end position="528"/>
    </location>
</feature>
<dbReference type="InterPro" id="IPR006665">
    <property type="entry name" value="OmpA-like"/>
</dbReference>
<dbReference type="PROSITE" id="PS51123">
    <property type="entry name" value="OMPA_2"/>
    <property type="match status" value="1"/>
</dbReference>
<keyword evidence="10" id="KW-0626">Porin</keyword>
<dbReference type="PRINTS" id="PR01021">
    <property type="entry name" value="OMPADOMAIN"/>
</dbReference>
<gene>
    <name evidence="16" type="ORF">ENS56_03120</name>
</gene>
<dbReference type="InterPro" id="IPR028974">
    <property type="entry name" value="TSP_type-3_rpt"/>
</dbReference>
<comment type="subcellular location">
    <subcellularLocation>
        <location evidence="1">Cell outer membrane</location>
        <topology evidence="1">Multi-pass membrane protein</topology>
    </subcellularLocation>
    <subcellularLocation>
        <location evidence="2">Secreted</location>
    </subcellularLocation>
</comment>
<evidence type="ECO:0000256" key="7">
    <source>
        <dbReference type="ARBA" id="ARBA00022729"/>
    </source>
</evidence>
<dbReference type="Pfam" id="PF18884">
    <property type="entry name" value="TSP3_bac"/>
    <property type="match status" value="6"/>
</dbReference>